<evidence type="ECO:0000256" key="1">
    <source>
        <dbReference type="ARBA" id="ARBA00004141"/>
    </source>
</evidence>
<evidence type="ECO:0000256" key="4">
    <source>
        <dbReference type="ARBA" id="ARBA00022725"/>
    </source>
</evidence>
<protein>
    <recommendedName>
        <fullName evidence="9">Odorant receptor</fullName>
    </recommendedName>
</protein>
<feature type="transmembrane region" description="Helical" evidence="9">
    <location>
        <begin position="188"/>
        <end position="206"/>
    </location>
</feature>
<evidence type="ECO:0000313" key="10">
    <source>
        <dbReference type="EMBL" id="WKF54491.1"/>
    </source>
</evidence>
<evidence type="ECO:0000256" key="6">
    <source>
        <dbReference type="ARBA" id="ARBA00023136"/>
    </source>
</evidence>
<evidence type="ECO:0000256" key="3">
    <source>
        <dbReference type="ARBA" id="ARBA00022692"/>
    </source>
</evidence>
<feature type="transmembrane region" description="Helical" evidence="9">
    <location>
        <begin position="50"/>
        <end position="73"/>
    </location>
</feature>
<dbReference type="GO" id="GO:0005549">
    <property type="term" value="F:odorant binding"/>
    <property type="evidence" value="ECO:0007669"/>
    <property type="project" value="InterPro"/>
</dbReference>
<comment type="caution">
    <text evidence="9">Lacks conserved residue(s) required for the propagation of feature annotation.</text>
</comment>
<dbReference type="InterPro" id="IPR004117">
    <property type="entry name" value="7tm6_olfct_rcpt"/>
</dbReference>
<reference evidence="10" key="2">
    <citation type="submission" date="2023-03" db="EMBL/GenBank/DDBJ databases">
        <authorList>
            <person name="Briscoe A.D."/>
        </authorList>
    </citation>
    <scope>NUCLEOTIDE SEQUENCE</scope>
</reference>
<comment type="subcellular location">
    <subcellularLocation>
        <location evidence="9">Cell membrane</location>
        <topology evidence="9">Multi-pass membrane protein</topology>
    </subcellularLocation>
    <subcellularLocation>
        <location evidence="1">Membrane</location>
        <topology evidence="1">Multi-pass membrane protein</topology>
    </subcellularLocation>
</comment>
<organism evidence="10">
    <name type="scientific">Heliconius charithonia charithonia</name>
    <dbReference type="NCBI Taxonomy" id="3062107"/>
    <lineage>
        <taxon>Eukaryota</taxon>
        <taxon>Metazoa</taxon>
        <taxon>Ecdysozoa</taxon>
        <taxon>Arthropoda</taxon>
        <taxon>Hexapoda</taxon>
        <taxon>Insecta</taxon>
        <taxon>Pterygota</taxon>
        <taxon>Neoptera</taxon>
        <taxon>Endopterygota</taxon>
        <taxon>Lepidoptera</taxon>
        <taxon>Glossata</taxon>
        <taxon>Ditrysia</taxon>
        <taxon>Papilionoidea</taxon>
        <taxon>Nymphalidae</taxon>
        <taxon>Heliconiinae</taxon>
        <taxon>Heliconiini</taxon>
        <taxon>Heliconius</taxon>
    </lineage>
</organism>
<evidence type="ECO:0000256" key="8">
    <source>
        <dbReference type="ARBA" id="ARBA00023224"/>
    </source>
</evidence>
<keyword evidence="3 9" id="KW-0812">Transmembrane</keyword>
<keyword evidence="4 9" id="KW-0552">Olfaction</keyword>
<keyword evidence="6 9" id="KW-0472">Membrane</keyword>
<feature type="transmembrane region" description="Helical" evidence="9">
    <location>
        <begin position="286"/>
        <end position="303"/>
    </location>
</feature>
<comment type="similarity">
    <text evidence="9">Belongs to the insect chemoreceptor superfamily. Heteromeric odorant receptor channel (TC 1.A.69) family.</text>
</comment>
<name>A0AA49G9J5_HELCH</name>
<feature type="transmembrane region" description="Helical" evidence="9">
    <location>
        <begin position="79"/>
        <end position="100"/>
    </location>
</feature>
<gene>
    <name evidence="10" type="primary">OR50</name>
</gene>
<feature type="transmembrane region" description="Helical" evidence="9">
    <location>
        <begin position="142"/>
        <end position="163"/>
    </location>
</feature>
<evidence type="ECO:0000256" key="9">
    <source>
        <dbReference type="RuleBase" id="RU351113"/>
    </source>
</evidence>
<dbReference type="AlphaFoldDB" id="A0AA49G9J5"/>
<feature type="transmembrane region" description="Helical" evidence="9">
    <location>
        <begin position="315"/>
        <end position="333"/>
    </location>
</feature>
<reference evidence="10" key="1">
    <citation type="journal article" date="2023" name="Proc. Natl. Acad. Sci. U.S.A.">
        <title>Sex-linked gene traffic underlies the acquisition of sexually dimorphic UV color vision in Heliconius butterflies.</title>
        <authorList>
            <person name="Chakraborty M."/>
            <person name="Lara A.G."/>
            <person name="Dang A."/>
            <person name="McCulloch K.J."/>
            <person name="Rainbow D."/>
            <person name="Carter D."/>
            <person name="Ngo L.T."/>
            <person name="Solares E."/>
            <person name="Said I."/>
            <person name="Corbett-Detig R.B."/>
            <person name="Gilbert L.E."/>
            <person name="Emerson J.J."/>
            <person name="Briscoe A.D."/>
        </authorList>
    </citation>
    <scope>NUCLEOTIDE SEQUENCE</scope>
</reference>
<dbReference type="Pfam" id="PF02949">
    <property type="entry name" value="7tm_6"/>
    <property type="match status" value="1"/>
</dbReference>
<proteinExistence type="evidence at transcript level"/>
<accession>A0AA49G9J5</accession>
<evidence type="ECO:0000256" key="7">
    <source>
        <dbReference type="ARBA" id="ARBA00023170"/>
    </source>
</evidence>
<dbReference type="GO" id="GO:0005886">
    <property type="term" value="C:plasma membrane"/>
    <property type="evidence" value="ECO:0007669"/>
    <property type="project" value="UniProtKB-SubCell"/>
</dbReference>
<keyword evidence="2 9" id="KW-0716">Sensory transduction</keyword>
<sequence>MQFLRRVWRQTSQCQALEHSSGRYETLFFESIYRVTYVAGFAILDDSTPYLIYSSFIKTMIVLLLICETWHLLSDTTNLDVLIDNITVTMINFTTLYRYINMRQNKFIYKKLVSAMESPYFDISTESRKRIFNFWVQRNERFLILLLVLAGCTLGIWCVYPLVDDIEYNLMVSARFPFEYQTPVRYPILYMSVYMAFSYSSTFVLLNDLIMQAHLMHLLCQYNILCNCFESIISDCLGENECEHSETILTKKFKEKYLKKLNNLVNQHKFILDNSMDFKKSLSKPMLAQLTASGFLICFLGYQASVNADPSNAKFFMSLLYILYALFELFIFCKWCDEIKIQSENIANSVYCSGWEKGITAMPGVRARLLLVAIRARRPVIFTAGSLFELSLASYTTLVKTSYSAVTVLRRFQ</sequence>
<keyword evidence="7 9" id="KW-0675">Receptor</keyword>
<evidence type="ECO:0000256" key="5">
    <source>
        <dbReference type="ARBA" id="ARBA00022989"/>
    </source>
</evidence>
<keyword evidence="5 9" id="KW-1133">Transmembrane helix</keyword>
<dbReference type="PANTHER" id="PTHR21137">
    <property type="entry name" value="ODORANT RECEPTOR"/>
    <property type="match status" value="1"/>
</dbReference>
<keyword evidence="8 9" id="KW-0807">Transducer</keyword>
<dbReference type="EMBL" id="OQ629410">
    <property type="protein sequence ID" value="WKF54491.1"/>
    <property type="molecule type" value="mRNA"/>
</dbReference>
<evidence type="ECO:0000256" key="2">
    <source>
        <dbReference type="ARBA" id="ARBA00022606"/>
    </source>
</evidence>
<dbReference type="GO" id="GO:0004984">
    <property type="term" value="F:olfactory receptor activity"/>
    <property type="evidence" value="ECO:0007669"/>
    <property type="project" value="InterPro"/>
</dbReference>
<dbReference type="GO" id="GO:0007165">
    <property type="term" value="P:signal transduction"/>
    <property type="evidence" value="ECO:0007669"/>
    <property type="project" value="UniProtKB-KW"/>
</dbReference>
<dbReference type="PANTHER" id="PTHR21137:SF42">
    <property type="entry name" value="ODORANT RECEPTOR 83A"/>
    <property type="match status" value="1"/>
</dbReference>